<dbReference type="GO" id="GO:0000725">
    <property type="term" value="P:recombinational repair"/>
    <property type="evidence" value="ECO:0007669"/>
    <property type="project" value="TreeGrafter"/>
</dbReference>
<sequence length="1126" mass="123588">MVIEADPHATAIVVAGAGSGKTETMAHRVVWLLANSHVAISEVLGLTYTRKAASELACRVRDRVRQLVASGLTSLEHDPYESAAMSTYHSFASTIYRENALLIGHEPDALVLGEAAAWQLARSLVIGTTDPRLVDLDVALTPDKVTEAVLCLSRALADNVTIETDVAAMAREFLQLSNLPRGNDRMTRPHYDSFLGAITTVQALPPLLDLAERFAALKRERGFVEFSDQVALALQICEKHPEVVASYRARYRTVLLDEYQDTSVVQTRLLATLFRDHPVMAVGDPDQSIYGWRGASAANLARFAQDFSTRAVVSEPHRSAQKQKRATESGKEVMEFNLSVSWRNPTSVLAAANTIIGANDSGRIRKPLQPAPNAVAGRCEVSWSNTIEEEAAAVAEWFATRLRPAPGLEIGQHDANLPTPPSGAVLCRTTKHLETFASALRSGGVPVHVLGVSGLLTQPVVVDLICTLRVINDPTAGSELVRLLAGARWHIGVADLVALRSVARWVAHRDATSRQLPPEVSARLRESLTRDESLSLVDAVDFLLTAPDSHPQLRDFSATGLIRIRRAGAQLQSLRRRPGLDLPELVHLVQHELLLDIEAAANPQQPLGPRSLDAVDDLVSSYLDVSENHTLGGFLSWLREAERRDRLSPRAEEPEPGSVQLLTIHGAKGLEWDLVAVPRMVAAELPCAPRSTNGWLQFGQLPHDFRGDHRELPELAWRGVSTQAELDTAISDYKRANSQRYAEEERRLAYVAITRARSELLLSGSWWAGQKKPRGPGQFLSELVKSGVLGATQLPSIPESSTNPRTSSEARLQWPLDPLGERRSAVETAAAAVTAAIEHPGRNLVHPDLAEHLDLLLAEHLNGYDPIGATTLPIRIPASHMKNYLDNPAAQVLALTRPLPRRPFRAARIGTIFHQWVEERAVARDVSFDGVSDSADDARLGTADVTPEKSSTEERLGVLQRTFAASEWGQRRPTHVELELHLPLAGRIFVCKLDAVYDVPADSELAARGIREQIVDWKTGRAPRDPREQELRQTQLALYRAAYARWRGISPDTVDAVFYHVDDDLVVRPERLYDEDELREAWEAVENTVSSPLATAFSPSSVSDVSSSQFARSSTKGVVDSRSGNE</sequence>
<evidence type="ECO:0000256" key="13">
    <source>
        <dbReference type="PROSITE-ProRule" id="PRU00560"/>
    </source>
</evidence>
<feature type="compositionally biased region" description="Polar residues" evidence="14">
    <location>
        <begin position="793"/>
        <end position="810"/>
    </location>
</feature>
<dbReference type="PANTHER" id="PTHR11070">
    <property type="entry name" value="UVRD / RECB / PCRA DNA HELICASE FAMILY MEMBER"/>
    <property type="match status" value="1"/>
</dbReference>
<dbReference type="Proteomes" id="UP000219994">
    <property type="component" value="Unassembled WGS sequence"/>
</dbReference>
<dbReference type="CDD" id="cd17932">
    <property type="entry name" value="DEXQc_UvrD"/>
    <property type="match status" value="1"/>
</dbReference>
<keyword evidence="6" id="KW-0269">Exonuclease</keyword>
<dbReference type="GO" id="GO:0003677">
    <property type="term" value="F:DNA binding"/>
    <property type="evidence" value="ECO:0007669"/>
    <property type="project" value="InterPro"/>
</dbReference>
<evidence type="ECO:0000259" key="16">
    <source>
        <dbReference type="PROSITE" id="PS51217"/>
    </source>
</evidence>
<comment type="caution">
    <text evidence="17">The sequence shown here is derived from an EMBL/GenBank/DDBJ whole genome shotgun (WGS) entry which is preliminary data.</text>
</comment>
<evidence type="ECO:0000256" key="2">
    <source>
        <dbReference type="ARBA" id="ARBA00022741"/>
    </source>
</evidence>
<dbReference type="InterPro" id="IPR014017">
    <property type="entry name" value="DNA_helicase_UvrD-like_C"/>
</dbReference>
<dbReference type="InterPro" id="IPR000212">
    <property type="entry name" value="DNA_helicase_UvrD/REP"/>
</dbReference>
<feature type="domain" description="UvrD-like helicase C-terminal" evidence="16">
    <location>
        <begin position="346"/>
        <end position="669"/>
    </location>
</feature>
<name>A0A2A6FR69_9MICO</name>
<evidence type="ECO:0000256" key="6">
    <source>
        <dbReference type="ARBA" id="ARBA00022839"/>
    </source>
</evidence>
<evidence type="ECO:0000256" key="7">
    <source>
        <dbReference type="ARBA" id="ARBA00022840"/>
    </source>
</evidence>
<dbReference type="PROSITE" id="PS51198">
    <property type="entry name" value="UVRD_HELICASE_ATP_BIND"/>
    <property type="match status" value="1"/>
</dbReference>
<dbReference type="SUPFAM" id="SSF52540">
    <property type="entry name" value="P-loop containing nucleoside triphosphate hydrolases"/>
    <property type="match status" value="1"/>
</dbReference>
<keyword evidence="5 13" id="KW-0347">Helicase</keyword>
<evidence type="ECO:0000256" key="14">
    <source>
        <dbReference type="SAM" id="MobiDB-lite"/>
    </source>
</evidence>
<comment type="catalytic activity">
    <reaction evidence="10">
        <text>Couples ATP hydrolysis with the unwinding of duplex DNA by translocating in the 3'-5' direction.</text>
        <dbReference type="EC" id="5.6.2.4"/>
    </reaction>
</comment>
<dbReference type="Gene3D" id="1.10.486.10">
    <property type="entry name" value="PCRA, domain 4"/>
    <property type="match status" value="1"/>
</dbReference>
<evidence type="ECO:0000313" key="18">
    <source>
        <dbReference type="Proteomes" id="UP000219994"/>
    </source>
</evidence>
<dbReference type="PANTHER" id="PTHR11070:SF55">
    <property type="entry name" value="DNA 3'-5' HELICASE"/>
    <property type="match status" value="1"/>
</dbReference>
<dbReference type="AlphaFoldDB" id="A0A2A6FR69"/>
<evidence type="ECO:0000256" key="3">
    <source>
        <dbReference type="ARBA" id="ARBA00022763"/>
    </source>
</evidence>
<dbReference type="Pfam" id="PF12705">
    <property type="entry name" value="PDDEXK_1"/>
    <property type="match status" value="1"/>
</dbReference>
<organism evidence="17 18">
    <name type="scientific">Candidatus Lumbricidiphila eiseniae</name>
    <dbReference type="NCBI Taxonomy" id="1969409"/>
    <lineage>
        <taxon>Bacteria</taxon>
        <taxon>Bacillati</taxon>
        <taxon>Actinomycetota</taxon>
        <taxon>Actinomycetes</taxon>
        <taxon>Micrococcales</taxon>
        <taxon>Microbacteriaceae</taxon>
        <taxon>Candidatus Lumbricidiphila</taxon>
    </lineage>
</organism>
<evidence type="ECO:0000256" key="4">
    <source>
        <dbReference type="ARBA" id="ARBA00022801"/>
    </source>
</evidence>
<feature type="binding site" evidence="13">
    <location>
        <begin position="15"/>
        <end position="22"/>
    </location>
    <ligand>
        <name>ATP</name>
        <dbReference type="ChEBI" id="CHEBI:30616"/>
    </ligand>
</feature>
<dbReference type="PROSITE" id="PS51217">
    <property type="entry name" value="UVRD_HELICASE_CTER"/>
    <property type="match status" value="1"/>
</dbReference>
<evidence type="ECO:0000313" key="17">
    <source>
        <dbReference type="EMBL" id="PDQ35096.1"/>
    </source>
</evidence>
<feature type="region of interest" description="Disordered" evidence="14">
    <location>
        <begin position="1096"/>
        <end position="1126"/>
    </location>
</feature>
<dbReference type="GO" id="GO:0004527">
    <property type="term" value="F:exonuclease activity"/>
    <property type="evidence" value="ECO:0007669"/>
    <property type="project" value="UniProtKB-KW"/>
</dbReference>
<dbReference type="EC" id="5.6.2.4" evidence="11"/>
<dbReference type="GO" id="GO:0005829">
    <property type="term" value="C:cytosol"/>
    <property type="evidence" value="ECO:0007669"/>
    <property type="project" value="TreeGrafter"/>
</dbReference>
<keyword evidence="7 13" id="KW-0067">ATP-binding</keyword>
<feature type="compositionally biased region" description="Low complexity" evidence="14">
    <location>
        <begin position="1098"/>
        <end position="1114"/>
    </location>
</feature>
<evidence type="ECO:0000259" key="15">
    <source>
        <dbReference type="PROSITE" id="PS51198"/>
    </source>
</evidence>
<keyword evidence="9" id="KW-0413">Isomerase</keyword>
<dbReference type="InterPro" id="IPR014016">
    <property type="entry name" value="UvrD-like_ATP-bd"/>
</dbReference>
<feature type="domain" description="UvrD-like helicase ATP-binding" evidence="15">
    <location>
        <begin position="1"/>
        <end position="320"/>
    </location>
</feature>
<proteinExistence type="predicted"/>
<evidence type="ECO:0000256" key="8">
    <source>
        <dbReference type="ARBA" id="ARBA00023204"/>
    </source>
</evidence>
<evidence type="ECO:0000256" key="9">
    <source>
        <dbReference type="ARBA" id="ARBA00023235"/>
    </source>
</evidence>
<evidence type="ECO:0000256" key="1">
    <source>
        <dbReference type="ARBA" id="ARBA00022722"/>
    </source>
</evidence>
<dbReference type="GO" id="GO:0043138">
    <property type="term" value="F:3'-5' DNA helicase activity"/>
    <property type="evidence" value="ECO:0007669"/>
    <property type="project" value="UniProtKB-EC"/>
</dbReference>
<keyword evidence="2 13" id="KW-0547">Nucleotide-binding</keyword>
<protein>
    <recommendedName>
        <fullName evidence="11">DNA 3'-5' helicase</fullName>
        <ecNumber evidence="11">5.6.2.4</ecNumber>
    </recommendedName>
</protein>
<feature type="region of interest" description="Disordered" evidence="14">
    <location>
        <begin position="793"/>
        <end position="813"/>
    </location>
</feature>
<dbReference type="Gene3D" id="3.40.50.300">
    <property type="entry name" value="P-loop containing nucleotide triphosphate hydrolases"/>
    <property type="match status" value="4"/>
</dbReference>
<comment type="catalytic activity">
    <reaction evidence="12">
        <text>ATP + H2O = ADP + phosphate + H(+)</text>
        <dbReference type="Rhea" id="RHEA:13065"/>
        <dbReference type="ChEBI" id="CHEBI:15377"/>
        <dbReference type="ChEBI" id="CHEBI:15378"/>
        <dbReference type="ChEBI" id="CHEBI:30616"/>
        <dbReference type="ChEBI" id="CHEBI:43474"/>
        <dbReference type="ChEBI" id="CHEBI:456216"/>
        <dbReference type="EC" id="5.6.2.4"/>
    </reaction>
</comment>
<dbReference type="InterPro" id="IPR027417">
    <property type="entry name" value="P-loop_NTPase"/>
</dbReference>
<keyword evidence="8" id="KW-0234">DNA repair</keyword>
<evidence type="ECO:0000256" key="11">
    <source>
        <dbReference type="ARBA" id="ARBA00034808"/>
    </source>
</evidence>
<dbReference type="GO" id="GO:0005524">
    <property type="term" value="F:ATP binding"/>
    <property type="evidence" value="ECO:0007669"/>
    <property type="project" value="UniProtKB-UniRule"/>
</dbReference>
<gene>
    <name evidence="17" type="ORF">B5766_07910</name>
</gene>
<evidence type="ECO:0000256" key="12">
    <source>
        <dbReference type="ARBA" id="ARBA00048988"/>
    </source>
</evidence>
<keyword evidence="3" id="KW-0227">DNA damage</keyword>
<evidence type="ECO:0000256" key="5">
    <source>
        <dbReference type="ARBA" id="ARBA00022806"/>
    </source>
</evidence>
<dbReference type="InterPro" id="IPR038726">
    <property type="entry name" value="PDDEXK_AddAB-type"/>
</dbReference>
<keyword evidence="1" id="KW-0540">Nuclease</keyword>
<keyword evidence="4 13" id="KW-0378">Hydrolase</keyword>
<accession>A0A2A6FR69</accession>
<reference evidence="18" key="1">
    <citation type="submission" date="2017-03" db="EMBL/GenBank/DDBJ databases">
        <authorList>
            <person name="Lund M.B."/>
        </authorList>
    </citation>
    <scope>NUCLEOTIDE SEQUENCE [LARGE SCALE GENOMIC DNA]</scope>
</reference>
<dbReference type="Pfam" id="PF13361">
    <property type="entry name" value="UvrD_C"/>
    <property type="match status" value="1"/>
</dbReference>
<dbReference type="EMBL" id="NAEP01000041">
    <property type="protein sequence ID" value="PDQ35096.1"/>
    <property type="molecule type" value="Genomic_DNA"/>
</dbReference>
<dbReference type="GO" id="GO:0033202">
    <property type="term" value="C:DNA helicase complex"/>
    <property type="evidence" value="ECO:0007669"/>
    <property type="project" value="TreeGrafter"/>
</dbReference>
<evidence type="ECO:0000256" key="10">
    <source>
        <dbReference type="ARBA" id="ARBA00034617"/>
    </source>
</evidence>
<dbReference type="Pfam" id="PF00580">
    <property type="entry name" value="UvrD-helicase"/>
    <property type="match status" value="1"/>
</dbReference>